<evidence type="ECO:0000256" key="6">
    <source>
        <dbReference type="ARBA" id="ARBA00023284"/>
    </source>
</evidence>
<dbReference type="OrthoDB" id="338622at2759"/>
<comment type="catalytic activity">
    <reaction evidence="9">
        <text>a hydroperoxide + [thioredoxin]-dithiol = an alcohol + [thioredoxin]-disulfide + H2O</text>
        <dbReference type="Rhea" id="RHEA:62620"/>
        <dbReference type="Rhea" id="RHEA-COMP:10698"/>
        <dbReference type="Rhea" id="RHEA-COMP:10700"/>
        <dbReference type="ChEBI" id="CHEBI:15377"/>
        <dbReference type="ChEBI" id="CHEBI:29950"/>
        <dbReference type="ChEBI" id="CHEBI:30879"/>
        <dbReference type="ChEBI" id="CHEBI:35924"/>
        <dbReference type="ChEBI" id="CHEBI:50058"/>
        <dbReference type="EC" id="1.11.1.24"/>
    </reaction>
</comment>
<evidence type="ECO:0000256" key="10">
    <source>
        <dbReference type="SAM" id="MobiDB-lite"/>
    </source>
</evidence>
<dbReference type="STRING" id="1336337.A0A3N4IUN1"/>
<dbReference type="InterPro" id="IPR036249">
    <property type="entry name" value="Thioredoxin-like_sf"/>
</dbReference>
<dbReference type="PANTHER" id="PTHR42801:SF23">
    <property type="entry name" value="PEROXIREDOXIN DOT5"/>
    <property type="match status" value="1"/>
</dbReference>
<dbReference type="InterPro" id="IPR000866">
    <property type="entry name" value="AhpC/TSA"/>
</dbReference>
<evidence type="ECO:0000256" key="2">
    <source>
        <dbReference type="ARBA" id="ARBA00022559"/>
    </source>
</evidence>
<dbReference type="Gene3D" id="3.40.30.10">
    <property type="entry name" value="Glutaredoxin"/>
    <property type="match status" value="1"/>
</dbReference>
<sequence length="351" mass="35606">MSEPVLRRSGRNIAKKEAASAAPPAPAPVPKKRASAEPKKPAAKKAKTAVDKAAAVVKNAVGKDKKEETSNKKKAEAAAAAAAGEASAAAAEEKVAPAATASSSSAAAAVATTSTVVAPPAAKPAAKAKGGKAKAKKADAAEEAAVALKEGDLLPNTLPEVQTHDGGKTTLTAILAKASKGIVVFAYPKASTPECTSQACLFRDNYASFTDAGYAVYGLSGDQPGANEKFRNKQNLTYTLLCDPTYELHEKLGIKKSPKGTIRSVIVIEKAASTDNANPGKILRKTKASAVLSLQIAKEVVGIDGGAVAAAGKKEKEVEGNAGKKEKEKEKEKAGDGDVTLPDAGAEGEGA</sequence>
<proteinExistence type="inferred from homology"/>
<organism evidence="12 13">
    <name type="scientific">Choiromyces venosus 120613-1</name>
    <dbReference type="NCBI Taxonomy" id="1336337"/>
    <lineage>
        <taxon>Eukaryota</taxon>
        <taxon>Fungi</taxon>
        <taxon>Dikarya</taxon>
        <taxon>Ascomycota</taxon>
        <taxon>Pezizomycotina</taxon>
        <taxon>Pezizomycetes</taxon>
        <taxon>Pezizales</taxon>
        <taxon>Tuberaceae</taxon>
        <taxon>Choiromyces</taxon>
    </lineage>
</organism>
<keyword evidence="13" id="KW-1185">Reference proteome</keyword>
<dbReference type="CDD" id="cd03017">
    <property type="entry name" value="PRX_BCP"/>
    <property type="match status" value="1"/>
</dbReference>
<evidence type="ECO:0000256" key="8">
    <source>
        <dbReference type="ARBA" id="ARBA00038489"/>
    </source>
</evidence>
<comment type="similarity">
    <text evidence="8">Belongs to the peroxiredoxin family. BCP/PrxQ subfamily.</text>
</comment>
<keyword evidence="6" id="KW-0676">Redox-active center</keyword>
<feature type="compositionally biased region" description="Basic and acidic residues" evidence="10">
    <location>
        <begin position="312"/>
        <end position="336"/>
    </location>
</feature>
<protein>
    <recommendedName>
        <fullName evidence="1">thioredoxin-dependent peroxiredoxin</fullName>
        <ecNumber evidence="1">1.11.1.24</ecNumber>
    </recommendedName>
    <alternativeName>
        <fullName evidence="7">Thioredoxin peroxidase</fullName>
    </alternativeName>
</protein>
<dbReference type="PROSITE" id="PS51352">
    <property type="entry name" value="THIOREDOXIN_2"/>
    <property type="match status" value="1"/>
</dbReference>
<dbReference type="GO" id="GO:0045454">
    <property type="term" value="P:cell redox homeostasis"/>
    <property type="evidence" value="ECO:0007669"/>
    <property type="project" value="TreeGrafter"/>
</dbReference>
<keyword evidence="2" id="KW-0575">Peroxidase</keyword>
<evidence type="ECO:0000313" key="13">
    <source>
        <dbReference type="Proteomes" id="UP000276215"/>
    </source>
</evidence>
<dbReference type="EC" id="1.11.1.24" evidence="1"/>
<evidence type="ECO:0000256" key="9">
    <source>
        <dbReference type="ARBA" id="ARBA00049091"/>
    </source>
</evidence>
<name>A0A3N4IUN1_9PEZI</name>
<dbReference type="Pfam" id="PF00578">
    <property type="entry name" value="AhpC-TSA"/>
    <property type="match status" value="1"/>
</dbReference>
<dbReference type="InterPro" id="IPR050924">
    <property type="entry name" value="Peroxiredoxin_BCP/PrxQ"/>
</dbReference>
<feature type="domain" description="Thioredoxin" evidence="11">
    <location>
        <begin position="135"/>
        <end position="291"/>
    </location>
</feature>
<evidence type="ECO:0000256" key="7">
    <source>
        <dbReference type="ARBA" id="ARBA00032824"/>
    </source>
</evidence>
<feature type="region of interest" description="Disordered" evidence="10">
    <location>
        <begin position="309"/>
        <end position="351"/>
    </location>
</feature>
<keyword evidence="3" id="KW-0049">Antioxidant</keyword>
<keyword evidence="4" id="KW-0560">Oxidoreductase</keyword>
<dbReference type="SUPFAM" id="SSF52833">
    <property type="entry name" value="Thioredoxin-like"/>
    <property type="match status" value="1"/>
</dbReference>
<dbReference type="GO" id="GO:0005737">
    <property type="term" value="C:cytoplasm"/>
    <property type="evidence" value="ECO:0007669"/>
    <property type="project" value="TreeGrafter"/>
</dbReference>
<feature type="compositionally biased region" description="Low complexity" evidence="10">
    <location>
        <begin position="51"/>
        <end position="60"/>
    </location>
</feature>
<dbReference type="GO" id="GO:0008379">
    <property type="term" value="F:thioredoxin peroxidase activity"/>
    <property type="evidence" value="ECO:0007669"/>
    <property type="project" value="TreeGrafter"/>
</dbReference>
<feature type="region of interest" description="Disordered" evidence="10">
    <location>
        <begin position="1"/>
        <end position="85"/>
    </location>
</feature>
<dbReference type="InterPro" id="IPR013766">
    <property type="entry name" value="Thioredoxin_domain"/>
</dbReference>
<evidence type="ECO:0000256" key="4">
    <source>
        <dbReference type="ARBA" id="ARBA00023002"/>
    </source>
</evidence>
<evidence type="ECO:0000256" key="3">
    <source>
        <dbReference type="ARBA" id="ARBA00022862"/>
    </source>
</evidence>
<dbReference type="Proteomes" id="UP000276215">
    <property type="component" value="Unassembled WGS sequence"/>
</dbReference>
<evidence type="ECO:0000259" key="11">
    <source>
        <dbReference type="PROSITE" id="PS51352"/>
    </source>
</evidence>
<dbReference type="GO" id="GO:0034599">
    <property type="term" value="P:cellular response to oxidative stress"/>
    <property type="evidence" value="ECO:0007669"/>
    <property type="project" value="TreeGrafter"/>
</dbReference>
<evidence type="ECO:0000313" key="12">
    <source>
        <dbReference type="EMBL" id="RPA89649.1"/>
    </source>
</evidence>
<feature type="compositionally biased region" description="Basic and acidic residues" evidence="10">
    <location>
        <begin position="61"/>
        <end position="76"/>
    </location>
</feature>
<dbReference type="AlphaFoldDB" id="A0A3N4IUN1"/>
<gene>
    <name evidence="12" type="ORF">L873DRAFT_1822428</name>
</gene>
<dbReference type="EMBL" id="ML120563">
    <property type="protein sequence ID" value="RPA89649.1"/>
    <property type="molecule type" value="Genomic_DNA"/>
</dbReference>
<accession>A0A3N4IUN1</accession>
<evidence type="ECO:0000256" key="5">
    <source>
        <dbReference type="ARBA" id="ARBA00023157"/>
    </source>
</evidence>
<keyword evidence="5" id="KW-1015">Disulfide bond</keyword>
<evidence type="ECO:0000256" key="1">
    <source>
        <dbReference type="ARBA" id="ARBA00013017"/>
    </source>
</evidence>
<reference evidence="12 13" key="1">
    <citation type="journal article" date="2018" name="Nat. Ecol. Evol.">
        <title>Pezizomycetes genomes reveal the molecular basis of ectomycorrhizal truffle lifestyle.</title>
        <authorList>
            <person name="Murat C."/>
            <person name="Payen T."/>
            <person name="Noel B."/>
            <person name="Kuo A."/>
            <person name="Morin E."/>
            <person name="Chen J."/>
            <person name="Kohler A."/>
            <person name="Krizsan K."/>
            <person name="Balestrini R."/>
            <person name="Da Silva C."/>
            <person name="Montanini B."/>
            <person name="Hainaut M."/>
            <person name="Levati E."/>
            <person name="Barry K.W."/>
            <person name="Belfiori B."/>
            <person name="Cichocki N."/>
            <person name="Clum A."/>
            <person name="Dockter R.B."/>
            <person name="Fauchery L."/>
            <person name="Guy J."/>
            <person name="Iotti M."/>
            <person name="Le Tacon F."/>
            <person name="Lindquist E.A."/>
            <person name="Lipzen A."/>
            <person name="Malagnac F."/>
            <person name="Mello A."/>
            <person name="Molinier V."/>
            <person name="Miyauchi S."/>
            <person name="Poulain J."/>
            <person name="Riccioni C."/>
            <person name="Rubini A."/>
            <person name="Sitrit Y."/>
            <person name="Splivallo R."/>
            <person name="Traeger S."/>
            <person name="Wang M."/>
            <person name="Zifcakova L."/>
            <person name="Wipf D."/>
            <person name="Zambonelli A."/>
            <person name="Paolocci F."/>
            <person name="Nowrousian M."/>
            <person name="Ottonello S."/>
            <person name="Baldrian P."/>
            <person name="Spatafora J.W."/>
            <person name="Henrissat B."/>
            <person name="Nagy L.G."/>
            <person name="Aury J.M."/>
            <person name="Wincker P."/>
            <person name="Grigoriev I.V."/>
            <person name="Bonfante P."/>
            <person name="Martin F.M."/>
        </authorList>
    </citation>
    <scope>NUCLEOTIDE SEQUENCE [LARGE SCALE GENOMIC DNA]</scope>
    <source>
        <strain evidence="12 13">120613-1</strain>
    </source>
</reference>
<dbReference type="PANTHER" id="PTHR42801">
    <property type="entry name" value="THIOREDOXIN-DEPENDENT PEROXIDE REDUCTASE"/>
    <property type="match status" value="1"/>
</dbReference>